<protein>
    <submittedName>
        <fullName evidence="3">Ubiquitin system component Cue protein</fullName>
    </submittedName>
</protein>
<dbReference type="PANTHER" id="PTHR31245:SF20">
    <property type="entry name" value="F18B13.13 PROTEIN"/>
    <property type="match status" value="1"/>
</dbReference>
<dbReference type="PROSITE" id="PS51140">
    <property type="entry name" value="CUE"/>
    <property type="match status" value="1"/>
</dbReference>
<keyword evidence="4" id="KW-1185">Reference proteome</keyword>
<organism evidence="3 4">
    <name type="scientific">Perilla frutescens var. hirtella</name>
    <name type="common">Perilla citriodora</name>
    <name type="synonym">Perilla setoyensis</name>
    <dbReference type="NCBI Taxonomy" id="608512"/>
    <lineage>
        <taxon>Eukaryota</taxon>
        <taxon>Viridiplantae</taxon>
        <taxon>Streptophyta</taxon>
        <taxon>Embryophyta</taxon>
        <taxon>Tracheophyta</taxon>
        <taxon>Spermatophyta</taxon>
        <taxon>Magnoliopsida</taxon>
        <taxon>eudicotyledons</taxon>
        <taxon>Gunneridae</taxon>
        <taxon>Pentapetalae</taxon>
        <taxon>asterids</taxon>
        <taxon>lamiids</taxon>
        <taxon>Lamiales</taxon>
        <taxon>Lamiaceae</taxon>
        <taxon>Nepetoideae</taxon>
        <taxon>Elsholtzieae</taxon>
        <taxon>Perilla</taxon>
    </lineage>
</organism>
<evidence type="ECO:0000313" key="3">
    <source>
        <dbReference type="EMBL" id="KAH6832330.1"/>
    </source>
</evidence>
<dbReference type="EMBL" id="SDAM02000071">
    <property type="protein sequence ID" value="KAH6832330.1"/>
    <property type="molecule type" value="Genomic_DNA"/>
</dbReference>
<dbReference type="PANTHER" id="PTHR31245">
    <property type="entry name" value="UBIQUITIN SYSTEM COMPONENT CUE PROTEIN"/>
    <property type="match status" value="1"/>
</dbReference>
<comment type="caution">
    <text evidence="3">The sequence shown here is derived from an EMBL/GenBank/DDBJ whole genome shotgun (WGS) entry which is preliminary data.</text>
</comment>
<dbReference type="Pfam" id="PF02845">
    <property type="entry name" value="CUE"/>
    <property type="match status" value="1"/>
</dbReference>
<evidence type="ECO:0000256" key="1">
    <source>
        <dbReference type="SAM" id="Coils"/>
    </source>
</evidence>
<accession>A0AAD4PAV3</accession>
<name>A0AAD4PAV3_PERFH</name>
<keyword evidence="1" id="KW-0175">Coiled coil</keyword>
<sequence length="288" mass="32175">MSAIVCGKRSFFEDIDAASSSPAAASPPAYKKFRCSSSTSPVRFTYPTPIQMSLVDQLKALFPDLEIQILEKALEESLNDLDLAKKNLHEFCLGHANGMTGTNAEENALGHANDMTGTSAEENATVERVVTQTDGDSVPLQEPQTQNNLPADGAEWVDLFVREMINATSIDDAKSRAATILESLEKSISSRARVEAAQSFHKENVMLKEQIEVVLRDNIILKRAVAIQHERQKENDEKNQEVQHLKQLLAQYQEQLRTLEANNYALTLRLQHAQMSNSIPRRFHPDVF</sequence>
<dbReference type="GO" id="GO:0043130">
    <property type="term" value="F:ubiquitin binding"/>
    <property type="evidence" value="ECO:0007669"/>
    <property type="project" value="InterPro"/>
</dbReference>
<evidence type="ECO:0000259" key="2">
    <source>
        <dbReference type="PROSITE" id="PS51140"/>
    </source>
</evidence>
<feature type="domain" description="CUE" evidence="2">
    <location>
        <begin position="50"/>
        <end position="95"/>
    </location>
</feature>
<dbReference type="AlphaFoldDB" id="A0AAD4PAV3"/>
<gene>
    <name evidence="3" type="ORF">C2S53_001738</name>
</gene>
<evidence type="ECO:0000313" key="4">
    <source>
        <dbReference type="Proteomes" id="UP001190926"/>
    </source>
</evidence>
<reference evidence="3 4" key="1">
    <citation type="journal article" date="2021" name="Nat. Commun.">
        <title>Incipient diploidization of the medicinal plant Perilla within 10,000 years.</title>
        <authorList>
            <person name="Zhang Y."/>
            <person name="Shen Q."/>
            <person name="Leng L."/>
            <person name="Zhang D."/>
            <person name="Chen S."/>
            <person name="Shi Y."/>
            <person name="Ning Z."/>
            <person name="Chen S."/>
        </authorList>
    </citation>
    <scope>NUCLEOTIDE SEQUENCE [LARGE SCALE GENOMIC DNA]</scope>
    <source>
        <strain evidence="4">cv. PC099</strain>
    </source>
</reference>
<dbReference type="CDD" id="cd14279">
    <property type="entry name" value="CUE"/>
    <property type="match status" value="1"/>
</dbReference>
<feature type="coiled-coil region" evidence="1">
    <location>
        <begin position="231"/>
        <end position="269"/>
    </location>
</feature>
<dbReference type="Proteomes" id="UP001190926">
    <property type="component" value="Unassembled WGS sequence"/>
</dbReference>
<proteinExistence type="predicted"/>
<dbReference type="InterPro" id="IPR003892">
    <property type="entry name" value="CUE"/>
</dbReference>